<dbReference type="PRINTS" id="PR00105">
    <property type="entry name" value="C5METTRFRASE"/>
</dbReference>
<dbReference type="SUPFAM" id="SSF53335">
    <property type="entry name" value="S-adenosyl-L-methionine-dependent methyltransferases"/>
    <property type="match status" value="1"/>
</dbReference>
<evidence type="ECO:0000313" key="9">
    <source>
        <dbReference type="Proteomes" id="UP000262524"/>
    </source>
</evidence>
<dbReference type="InterPro" id="IPR018117">
    <property type="entry name" value="C5_DNA_meth_AS"/>
</dbReference>
<dbReference type="NCBIfam" id="TIGR00675">
    <property type="entry name" value="dcm"/>
    <property type="match status" value="1"/>
</dbReference>
<dbReference type="InterPro" id="IPR029063">
    <property type="entry name" value="SAM-dependent_MTases_sf"/>
</dbReference>
<evidence type="ECO:0000256" key="6">
    <source>
        <dbReference type="RuleBase" id="RU000416"/>
    </source>
</evidence>
<evidence type="ECO:0000256" key="7">
    <source>
        <dbReference type="RuleBase" id="RU000417"/>
    </source>
</evidence>
<dbReference type="Proteomes" id="UP000262524">
    <property type="component" value="Unassembled WGS sequence"/>
</dbReference>
<dbReference type="GO" id="GO:0032259">
    <property type="term" value="P:methylation"/>
    <property type="evidence" value="ECO:0007669"/>
    <property type="project" value="UniProtKB-KW"/>
</dbReference>
<name>A0A374N7Y9_9FIRM</name>
<dbReference type="PROSITE" id="PS51679">
    <property type="entry name" value="SAM_MT_C5"/>
    <property type="match status" value="1"/>
</dbReference>
<dbReference type="GO" id="GO:0003886">
    <property type="term" value="F:DNA (cytosine-5-)-methyltransferase activity"/>
    <property type="evidence" value="ECO:0007669"/>
    <property type="project" value="UniProtKB-EC"/>
</dbReference>
<dbReference type="Pfam" id="PF00145">
    <property type="entry name" value="DNA_methylase"/>
    <property type="match status" value="1"/>
</dbReference>
<keyword evidence="2 5" id="KW-0808">Transferase</keyword>
<comment type="catalytic activity">
    <reaction evidence="7">
        <text>a 2'-deoxycytidine in DNA + S-adenosyl-L-methionine = a 5-methyl-2'-deoxycytidine in DNA + S-adenosyl-L-homocysteine + H(+)</text>
        <dbReference type="Rhea" id="RHEA:13681"/>
        <dbReference type="Rhea" id="RHEA-COMP:11369"/>
        <dbReference type="Rhea" id="RHEA-COMP:11370"/>
        <dbReference type="ChEBI" id="CHEBI:15378"/>
        <dbReference type="ChEBI" id="CHEBI:57856"/>
        <dbReference type="ChEBI" id="CHEBI:59789"/>
        <dbReference type="ChEBI" id="CHEBI:85452"/>
        <dbReference type="ChEBI" id="CHEBI:85454"/>
        <dbReference type="EC" id="2.1.1.37"/>
    </reaction>
</comment>
<organism evidence="8 9">
    <name type="scientific">Anaerobutyricum hallii</name>
    <dbReference type="NCBI Taxonomy" id="39488"/>
    <lineage>
        <taxon>Bacteria</taxon>
        <taxon>Bacillati</taxon>
        <taxon>Bacillota</taxon>
        <taxon>Clostridia</taxon>
        <taxon>Lachnospirales</taxon>
        <taxon>Lachnospiraceae</taxon>
        <taxon>Anaerobutyricum</taxon>
    </lineage>
</organism>
<evidence type="ECO:0000313" key="8">
    <source>
        <dbReference type="EMBL" id="RGI79678.1"/>
    </source>
</evidence>
<evidence type="ECO:0000256" key="2">
    <source>
        <dbReference type="ARBA" id="ARBA00022679"/>
    </source>
</evidence>
<evidence type="ECO:0000256" key="1">
    <source>
        <dbReference type="ARBA" id="ARBA00022603"/>
    </source>
</evidence>
<proteinExistence type="inferred from homology"/>
<accession>A0A374N7Y9</accession>
<feature type="active site" evidence="5">
    <location>
        <position position="86"/>
    </location>
</feature>
<dbReference type="GO" id="GO:0009307">
    <property type="term" value="P:DNA restriction-modification system"/>
    <property type="evidence" value="ECO:0007669"/>
    <property type="project" value="UniProtKB-KW"/>
</dbReference>
<comment type="similarity">
    <text evidence="5 6">Belongs to the class I-like SAM-binding methyltransferase superfamily. C5-methyltransferase family.</text>
</comment>
<dbReference type="InterPro" id="IPR050750">
    <property type="entry name" value="C5-MTase"/>
</dbReference>
<dbReference type="Gene3D" id="3.90.120.10">
    <property type="entry name" value="DNA Methylase, subunit A, domain 2"/>
    <property type="match status" value="1"/>
</dbReference>
<dbReference type="PANTHER" id="PTHR46098:SF1">
    <property type="entry name" value="TRNA (CYTOSINE(38)-C(5))-METHYLTRANSFERASE"/>
    <property type="match status" value="1"/>
</dbReference>
<sequence length="346" mass="40089">MNEEIIEKTAGNETDNRLKILELFGGIGAPRKALQNIGYSIKSLDYVEILPYAVMAYNSIFDIRYTPQDIRLWNMKCDVLVHGSPCQDWSKNGLNNVNTGRSILYERTLQILNPNPENGYPELVSPPKIVVWENVPNLVHRHREHFDHYLETMESYGYKNYWDILKASDYGIAQARDRVYVVSTKSDIPFTFPEKKPLKKDIQDYLDFSADFEENTPSENEKNIFFRKEDGTLCVREATKLGYKELAEYDVINLEFPNSKTRRGRVGHKIAKTITTSPRQAVYYNDKVRMLTAKEHLRLMGFEDKDYDLMRKNGITDKQISFLAGNSICIPVLEAIFKQAQKLHII</sequence>
<gene>
    <name evidence="8" type="primary">dcm</name>
    <name evidence="8" type="ORF">DXD91_14295</name>
</gene>
<keyword evidence="3 5" id="KW-0949">S-adenosyl-L-methionine</keyword>
<protein>
    <recommendedName>
        <fullName evidence="7">Cytosine-specific methyltransferase</fullName>
        <ecNumber evidence="7">2.1.1.37</ecNumber>
    </recommendedName>
</protein>
<comment type="caution">
    <text evidence="8">The sequence shown here is derived from an EMBL/GenBank/DDBJ whole genome shotgun (WGS) entry which is preliminary data.</text>
</comment>
<dbReference type="PROSITE" id="PS00094">
    <property type="entry name" value="C5_MTASE_1"/>
    <property type="match status" value="1"/>
</dbReference>
<dbReference type="EC" id="2.1.1.37" evidence="7"/>
<dbReference type="AlphaFoldDB" id="A0A374N7Y9"/>
<dbReference type="EMBL" id="QSOE01000151">
    <property type="protein sequence ID" value="RGI79678.1"/>
    <property type="molecule type" value="Genomic_DNA"/>
</dbReference>
<evidence type="ECO:0000256" key="4">
    <source>
        <dbReference type="ARBA" id="ARBA00022747"/>
    </source>
</evidence>
<evidence type="ECO:0000256" key="3">
    <source>
        <dbReference type="ARBA" id="ARBA00022691"/>
    </source>
</evidence>
<dbReference type="PANTHER" id="PTHR46098">
    <property type="entry name" value="TRNA (CYTOSINE(38)-C(5))-METHYLTRANSFERASE"/>
    <property type="match status" value="1"/>
</dbReference>
<evidence type="ECO:0000256" key="5">
    <source>
        <dbReference type="PROSITE-ProRule" id="PRU01016"/>
    </source>
</evidence>
<keyword evidence="4" id="KW-0680">Restriction system</keyword>
<reference evidence="8 9" key="1">
    <citation type="submission" date="2018-08" db="EMBL/GenBank/DDBJ databases">
        <title>A genome reference for cultivated species of the human gut microbiota.</title>
        <authorList>
            <person name="Zou Y."/>
            <person name="Xue W."/>
            <person name="Luo G."/>
        </authorList>
    </citation>
    <scope>NUCLEOTIDE SEQUENCE [LARGE SCALE GENOMIC DNA]</scope>
    <source>
        <strain evidence="8 9">TM10-1AC</strain>
    </source>
</reference>
<dbReference type="InterPro" id="IPR001525">
    <property type="entry name" value="C5_MeTfrase"/>
</dbReference>
<dbReference type="Gene3D" id="3.40.50.150">
    <property type="entry name" value="Vaccinia Virus protein VP39"/>
    <property type="match status" value="1"/>
</dbReference>
<keyword evidence="1 5" id="KW-0489">Methyltransferase</keyword>